<sequence>MGSVSETGHAKNVANFNTLITYLIGYGTAYNPSNPAILIPNLQAKALQAQTALDNVNTLFAAFKNASSDRELAFEPLTKLSTRIFNALKATNASQQQIENAETHHRKLQGRRASVKLSEEEKASLAAAGKEVNQISATQLSYDNQLDNLDKQIKLLSTISAYTPNEPELQITGLSTLYTNLFNKNQLSTTQLAALNNGRLQRNEIMYNPEIGLVAIATDAKTYAKSVYGANAPQFKLISGIAFKPLN</sequence>
<gene>
    <name evidence="1" type="ORF">ACFOUY_10215</name>
</gene>
<keyword evidence="2" id="KW-1185">Reference proteome</keyword>
<dbReference type="Proteomes" id="UP001595792">
    <property type="component" value="Unassembled WGS sequence"/>
</dbReference>
<protein>
    <submittedName>
        <fullName evidence="1">Uncharacterized protein</fullName>
    </submittedName>
</protein>
<reference evidence="2" key="1">
    <citation type="journal article" date="2019" name="Int. J. Syst. Evol. Microbiol.">
        <title>The Global Catalogue of Microorganisms (GCM) 10K type strain sequencing project: providing services to taxonomists for standard genome sequencing and annotation.</title>
        <authorList>
            <consortium name="The Broad Institute Genomics Platform"/>
            <consortium name="The Broad Institute Genome Sequencing Center for Infectious Disease"/>
            <person name="Wu L."/>
            <person name="Ma J."/>
        </authorList>
    </citation>
    <scope>NUCLEOTIDE SEQUENCE [LARGE SCALE GENOMIC DNA]</scope>
    <source>
        <strain evidence="2">CCM 8689</strain>
    </source>
</reference>
<organism evidence="1 2">
    <name type="scientific">Pedobacter jamesrossensis</name>
    <dbReference type="NCBI Taxonomy" id="1908238"/>
    <lineage>
        <taxon>Bacteria</taxon>
        <taxon>Pseudomonadati</taxon>
        <taxon>Bacteroidota</taxon>
        <taxon>Sphingobacteriia</taxon>
        <taxon>Sphingobacteriales</taxon>
        <taxon>Sphingobacteriaceae</taxon>
        <taxon>Pedobacter</taxon>
    </lineage>
</organism>
<evidence type="ECO:0000313" key="2">
    <source>
        <dbReference type="Proteomes" id="UP001595792"/>
    </source>
</evidence>
<proteinExistence type="predicted"/>
<dbReference type="EMBL" id="JBHSBY010000100">
    <property type="protein sequence ID" value="MFC4197073.1"/>
    <property type="molecule type" value="Genomic_DNA"/>
</dbReference>
<evidence type="ECO:0000313" key="1">
    <source>
        <dbReference type="EMBL" id="MFC4197073.1"/>
    </source>
</evidence>
<name>A0ABV8NMP3_9SPHI</name>
<dbReference type="RefSeq" id="WP_378960440.1">
    <property type="nucleotide sequence ID" value="NZ_JBHRXC010000001.1"/>
</dbReference>
<accession>A0ABV8NMP3</accession>
<comment type="caution">
    <text evidence="1">The sequence shown here is derived from an EMBL/GenBank/DDBJ whole genome shotgun (WGS) entry which is preliminary data.</text>
</comment>